<dbReference type="RefSeq" id="WP_127187888.1">
    <property type="nucleotide sequence ID" value="NZ_RZNJ01000002.1"/>
</dbReference>
<evidence type="ECO:0008006" key="3">
    <source>
        <dbReference type="Google" id="ProtNLM"/>
    </source>
</evidence>
<comment type="caution">
    <text evidence="1">The sequence shown here is derived from an EMBL/GenBank/DDBJ whole genome shotgun (WGS) entry which is preliminary data.</text>
</comment>
<organism evidence="1 2">
    <name type="scientific">Arsenicitalea aurantiaca</name>
    <dbReference type="NCBI Taxonomy" id="1783274"/>
    <lineage>
        <taxon>Bacteria</taxon>
        <taxon>Pseudomonadati</taxon>
        <taxon>Pseudomonadota</taxon>
        <taxon>Alphaproteobacteria</taxon>
        <taxon>Hyphomicrobiales</taxon>
        <taxon>Devosiaceae</taxon>
        <taxon>Arsenicitalea</taxon>
    </lineage>
</organism>
<protein>
    <recommendedName>
        <fullName evidence="3">MBL fold metallo-hydrolase</fullName>
    </recommendedName>
</protein>
<accession>A0A433XFP9</accession>
<evidence type="ECO:0000313" key="1">
    <source>
        <dbReference type="EMBL" id="RUT32931.1"/>
    </source>
</evidence>
<dbReference type="EMBL" id="RZNJ01000002">
    <property type="protein sequence ID" value="RUT32931.1"/>
    <property type="molecule type" value="Genomic_DNA"/>
</dbReference>
<evidence type="ECO:0000313" key="2">
    <source>
        <dbReference type="Proteomes" id="UP000281547"/>
    </source>
</evidence>
<proteinExistence type="predicted"/>
<dbReference type="OrthoDB" id="9789133at2"/>
<name>A0A433XFP9_9HYPH</name>
<reference evidence="1 2" key="1">
    <citation type="journal article" date="2016" name="Int. J. Syst. Evol. Microbiol.">
        <title>Arsenicitalea aurantiaca gen. nov., sp. nov., a new member of the family Hyphomicrobiaceae, isolated from high-arsenic sediment.</title>
        <authorList>
            <person name="Mu Y."/>
            <person name="Zhou L."/>
            <person name="Zeng X.C."/>
            <person name="Liu L."/>
            <person name="Pan Y."/>
            <person name="Chen X."/>
            <person name="Wang J."/>
            <person name="Li S."/>
            <person name="Li W.J."/>
            <person name="Wang Y."/>
        </authorList>
    </citation>
    <scope>NUCLEOTIDE SEQUENCE [LARGE SCALE GENOMIC DNA]</scope>
    <source>
        <strain evidence="1 2">42-50</strain>
    </source>
</reference>
<keyword evidence="2" id="KW-1185">Reference proteome</keyword>
<dbReference type="AlphaFoldDB" id="A0A433XFP9"/>
<gene>
    <name evidence="1" type="ORF">EMQ25_07305</name>
</gene>
<dbReference type="Proteomes" id="UP000281547">
    <property type="component" value="Unassembled WGS sequence"/>
</dbReference>
<sequence length="179" mass="18751">MKITWFGGTTVRVHLGGMILVVDAAGAPTGIDQAELLSGADRSVSLSSPDPSLSVIDPTGWRPRRVRRAIDENEREEPVELFLIGDGSLLIEAVGEPPLVLLCGPPPRFGRWADDSVLVMFGAGEEMAASATLLLDIARPRLIVLAAPESEVDPAISAIAEHLGGAGLVALETGLALEV</sequence>